<feature type="DNA-binding region" description="H-T-H motif" evidence="4">
    <location>
        <begin position="41"/>
        <end position="60"/>
    </location>
</feature>
<evidence type="ECO:0000256" key="1">
    <source>
        <dbReference type="ARBA" id="ARBA00023015"/>
    </source>
</evidence>
<keyword evidence="3" id="KW-0804">Transcription</keyword>
<proteinExistence type="predicted"/>
<evidence type="ECO:0000256" key="4">
    <source>
        <dbReference type="PROSITE-ProRule" id="PRU00335"/>
    </source>
</evidence>
<organism evidence="6 7">
    <name type="scientific">Hamadaea flava</name>
    <dbReference type="NCBI Taxonomy" id="1742688"/>
    <lineage>
        <taxon>Bacteria</taxon>
        <taxon>Bacillati</taxon>
        <taxon>Actinomycetota</taxon>
        <taxon>Actinomycetes</taxon>
        <taxon>Micromonosporales</taxon>
        <taxon>Micromonosporaceae</taxon>
        <taxon>Hamadaea</taxon>
    </lineage>
</organism>
<evidence type="ECO:0000259" key="5">
    <source>
        <dbReference type="PROSITE" id="PS50977"/>
    </source>
</evidence>
<dbReference type="SUPFAM" id="SSF48498">
    <property type="entry name" value="Tetracyclin repressor-like, C-terminal domain"/>
    <property type="match status" value="1"/>
</dbReference>
<dbReference type="Gene3D" id="1.10.10.60">
    <property type="entry name" value="Homeodomain-like"/>
    <property type="match status" value="1"/>
</dbReference>
<keyword evidence="1" id="KW-0805">Transcription regulation</keyword>
<comment type="caution">
    <text evidence="6">The sequence shown here is derived from an EMBL/GenBank/DDBJ whole genome shotgun (WGS) entry which is preliminary data.</text>
</comment>
<reference evidence="7" key="1">
    <citation type="journal article" date="2019" name="Int. J. Syst. Evol. Microbiol.">
        <title>The Global Catalogue of Microorganisms (GCM) 10K type strain sequencing project: providing services to taxonomists for standard genome sequencing and annotation.</title>
        <authorList>
            <consortium name="The Broad Institute Genomics Platform"/>
            <consortium name="The Broad Institute Genome Sequencing Center for Infectious Disease"/>
            <person name="Wu L."/>
            <person name="Ma J."/>
        </authorList>
    </citation>
    <scope>NUCLEOTIDE SEQUENCE [LARGE SCALE GENOMIC DNA]</scope>
    <source>
        <strain evidence="7">CGMCC 4.7289</strain>
    </source>
</reference>
<evidence type="ECO:0000313" key="7">
    <source>
        <dbReference type="Proteomes" id="UP001595816"/>
    </source>
</evidence>
<keyword evidence="2 4" id="KW-0238">DNA-binding</keyword>
<dbReference type="PROSITE" id="PS50977">
    <property type="entry name" value="HTH_TETR_2"/>
    <property type="match status" value="1"/>
</dbReference>
<dbReference type="PANTHER" id="PTHR30055">
    <property type="entry name" value="HTH-TYPE TRANSCRIPTIONAL REGULATOR RUTR"/>
    <property type="match status" value="1"/>
</dbReference>
<dbReference type="InterPro" id="IPR036271">
    <property type="entry name" value="Tet_transcr_reg_TetR-rel_C_sf"/>
</dbReference>
<dbReference type="EMBL" id="JBHSAY010000021">
    <property type="protein sequence ID" value="MFC4135344.1"/>
    <property type="molecule type" value="Genomic_DNA"/>
</dbReference>
<evidence type="ECO:0000256" key="3">
    <source>
        <dbReference type="ARBA" id="ARBA00023163"/>
    </source>
</evidence>
<dbReference type="Pfam" id="PF00440">
    <property type="entry name" value="TetR_N"/>
    <property type="match status" value="1"/>
</dbReference>
<dbReference type="InterPro" id="IPR001647">
    <property type="entry name" value="HTH_TetR"/>
</dbReference>
<name>A0ABV8LZV1_9ACTN</name>
<dbReference type="Proteomes" id="UP001595816">
    <property type="component" value="Unassembled WGS sequence"/>
</dbReference>
<dbReference type="InterPro" id="IPR009057">
    <property type="entry name" value="Homeodomain-like_sf"/>
</dbReference>
<keyword evidence="7" id="KW-1185">Reference proteome</keyword>
<dbReference type="Gene3D" id="1.10.357.10">
    <property type="entry name" value="Tetracycline Repressor, domain 2"/>
    <property type="match status" value="1"/>
</dbReference>
<dbReference type="SUPFAM" id="SSF46689">
    <property type="entry name" value="Homeodomain-like"/>
    <property type="match status" value="1"/>
</dbReference>
<dbReference type="InterPro" id="IPR050109">
    <property type="entry name" value="HTH-type_TetR-like_transc_reg"/>
</dbReference>
<dbReference type="InterPro" id="IPR041490">
    <property type="entry name" value="KstR2_TetR_C"/>
</dbReference>
<sequence length="205" mass="22564">MERRTLSNAADGRTRRRDATRLKIFEAAVGLIAEQGFTATTVDEIAERAGVAKGTVFYNFASKTALYEELLRYGVGLLAEESRTAIEGLPPREAITALIGAQLSYIQRYQAFAQLLLAEMWRTNREWQQTILLVREQAISVIAEVLEAGVESGDFPPELDPRISASALFGAGLVVALDWLIFSPERPVEEVQAGLVAVLRSRPSL</sequence>
<protein>
    <submittedName>
        <fullName evidence="6">TetR/AcrR family transcriptional regulator</fullName>
    </submittedName>
</protein>
<accession>A0ABV8LZV1</accession>
<feature type="domain" description="HTH tetR-type" evidence="5">
    <location>
        <begin position="18"/>
        <end position="78"/>
    </location>
</feature>
<dbReference type="PANTHER" id="PTHR30055:SF238">
    <property type="entry name" value="MYCOFACTOCIN BIOSYNTHESIS TRANSCRIPTIONAL REGULATOR MFTR-RELATED"/>
    <property type="match status" value="1"/>
</dbReference>
<gene>
    <name evidence="6" type="ORF">ACFOZ4_32435</name>
</gene>
<dbReference type="Pfam" id="PF17932">
    <property type="entry name" value="TetR_C_24"/>
    <property type="match status" value="1"/>
</dbReference>
<evidence type="ECO:0000256" key="2">
    <source>
        <dbReference type="ARBA" id="ARBA00023125"/>
    </source>
</evidence>
<dbReference type="RefSeq" id="WP_253756504.1">
    <property type="nucleotide sequence ID" value="NZ_JAMZDZ010000001.1"/>
</dbReference>
<dbReference type="PRINTS" id="PR00455">
    <property type="entry name" value="HTHTETR"/>
</dbReference>
<evidence type="ECO:0000313" key="6">
    <source>
        <dbReference type="EMBL" id="MFC4135344.1"/>
    </source>
</evidence>